<accession>A0A5K1TUE1</accession>
<dbReference type="PANTHER" id="PTHR37049:SF4">
    <property type="entry name" value="RHODANESE DOMAIN-CONTAINING PROTEIN"/>
    <property type="match status" value="1"/>
</dbReference>
<proteinExistence type="predicted"/>
<dbReference type="VEuPathDB" id="AmoebaDB:EHI8A_129960"/>
<name>A0A5K1TUE1_ENTHI</name>
<evidence type="ECO:0000313" key="1">
    <source>
        <dbReference type="EMBL" id="GAT98826.1"/>
    </source>
</evidence>
<dbReference type="InterPro" id="IPR052766">
    <property type="entry name" value="S41A_metabolite_peptidase"/>
</dbReference>
<dbReference type="VEuPathDB" id="AmoebaDB:EHI_018950"/>
<dbReference type="PANTHER" id="PTHR37049">
    <property type="entry name" value="PEPTIDASE S41 FAMILY PROTEIN"/>
    <property type="match status" value="1"/>
</dbReference>
<evidence type="ECO:0000313" key="2">
    <source>
        <dbReference type="Proteomes" id="UP000078387"/>
    </source>
</evidence>
<dbReference type="VEuPathDB" id="AmoebaDB:EHI7A_119910"/>
<dbReference type="Proteomes" id="UP000078387">
    <property type="component" value="Unassembled WGS sequence"/>
</dbReference>
<dbReference type="EMBL" id="BDEQ01000001">
    <property type="protein sequence ID" value="GAT98826.1"/>
    <property type="molecule type" value="Genomic_DNA"/>
</dbReference>
<reference evidence="1 2" key="1">
    <citation type="submission" date="2016-05" db="EMBL/GenBank/DDBJ databases">
        <title>First whole genome sequencing of Entamoeba histolytica HM1:IMSS-clone-6.</title>
        <authorList>
            <person name="Mukherjee Avik.K."/>
            <person name="Izumyama S."/>
            <person name="Nakada-Tsukui K."/>
            <person name="Nozaki T."/>
        </authorList>
    </citation>
    <scope>NUCLEOTIDE SEQUENCE [LARGE SCALE GENOMIC DNA]</scope>
    <source>
        <strain evidence="1 2">HM1:IMSS clone 6</strain>
    </source>
</reference>
<protein>
    <submittedName>
        <fullName evidence="1">Uncharacterized protein</fullName>
    </submittedName>
</protein>
<dbReference type="AlphaFoldDB" id="A0A5K1TUE1"/>
<dbReference type="VEuPathDB" id="AmoebaDB:KM1_201910"/>
<comment type="caution">
    <text evidence="1">The sequence shown here is derived from an EMBL/GenBank/DDBJ whole genome shotgun (WGS) entry which is preliminary data.</text>
</comment>
<sequence>MNILILLFIGFSLSKQCNDYKQGYEIDTVDSAFECIESIKTTEKENSDIINGLKYYLESYVFKDILKNPPQPSFSDDYYNKIDIDAELNKINTQTTSMYDFYSQIKNFIVSIRDSHLSFGVDYTVYKPNLILKVLGSFLPFSIYINDEKKMYLHPRSTIGGISVDVQQEVINNENVAVKTINGEDPFNFIRKFGKKYIGFNSPHAQFEKACSTFVFAILEEIPLTKEYLNTPITIIWENGESVSVTYSILKLPLSSISMKRSLQVKQFKQRFEPRITLEEIKSENEMIKRMKREEGINQYYASKDDSVYCSSSSNINKLEIFSFSPESSYIKSYEETISKCIDLFDSNDYPIQVVFSTNEEENIIYSQWIEKILSPYDDVDMIVSGRISNFTESVMKREYGNILDDPHICKVRESYVSPEVLGEWYTNPNIIRYDDLIYKLSQYLSVQLKQMKLMRKPRKPVKQTEIYDDVEHKVSQPSVMKWEPMKLMRKPRKPTEIVVYTDPLCYSGCSTIIKGLKEWGSAIIVGYGGDLYGEDEEFEVGLTSSNAINVNDIDNDNILKQYGYNLKISLLERYKHNYNYSEKIPSEFLTDIVDERIRVSSSTYYRERITEETKKIVEKYKTKCNQKNKRLVKRDSRCDKEINIQHGHGGYECGDNGEWSTKCVLAYCDSGYKFDYINNKCIEDVCVYPPNLSNGAQRMTINIFLIIIGIITLIL</sequence>
<gene>
    <name evidence="1" type="ORF">CL6EHI_018950</name>
</gene>
<organism evidence="1 2">
    <name type="scientific">Entamoeba histolytica</name>
    <dbReference type="NCBI Taxonomy" id="5759"/>
    <lineage>
        <taxon>Eukaryota</taxon>
        <taxon>Amoebozoa</taxon>
        <taxon>Evosea</taxon>
        <taxon>Archamoebae</taxon>
        <taxon>Mastigamoebida</taxon>
        <taxon>Entamoebidae</taxon>
        <taxon>Entamoeba</taxon>
    </lineage>
</organism>
<dbReference type="VEuPathDB" id="AmoebaDB:EHI5A_066210"/>